<organism evidence="1 2">
    <name type="scientific">Phialophora macrospora</name>
    <dbReference type="NCBI Taxonomy" id="1851006"/>
    <lineage>
        <taxon>Eukaryota</taxon>
        <taxon>Fungi</taxon>
        <taxon>Dikarya</taxon>
        <taxon>Ascomycota</taxon>
        <taxon>Pezizomycotina</taxon>
        <taxon>Eurotiomycetes</taxon>
        <taxon>Chaetothyriomycetidae</taxon>
        <taxon>Chaetothyriales</taxon>
        <taxon>Herpotrichiellaceae</taxon>
        <taxon>Phialophora</taxon>
    </lineage>
</organism>
<evidence type="ECO:0000313" key="1">
    <source>
        <dbReference type="EMBL" id="KIW63681.1"/>
    </source>
</evidence>
<proteinExistence type="predicted"/>
<sequence>MSSAKSKLVSHSVLSEPVYNPCLAGDYRFNMSSFPGLRNLTNPALDKNDINLDAKAMGFKMTEKGVITSRFQVSAKEVDSWQKNMTSKGQRAIANRKTEVRASYVQWSQHLKVAGHKDVTEDLMDIDSPAKPERQYWDHPMEWMESKVRPEVAARELRKWRKSKEAWTAFQKEMAAFSNPFGVRQCLQDELSALLRRVYFKGSPVKNVLREQGPDMAQLPYPLCEAAFLEEFVTPLFEMGEDWSQATLLDRLVRSEDMAVEVLAIVDAVEKEWQKLAAGGKKGWLTTVCIQEFSPGRAFAIYKLAYQQLRKDVEREAPEQGNCVRWRCRRAVALLRAERMLEDQLKTKPIMADLLPVPVYDRAAAARSLLAMLERPAS</sequence>
<name>A0A0D2CEZ5_9EURO</name>
<reference evidence="1 2" key="1">
    <citation type="submission" date="2015-01" db="EMBL/GenBank/DDBJ databases">
        <title>The Genome Sequence of Capronia semiimmersa CBS27337.</title>
        <authorList>
            <consortium name="The Broad Institute Genomics Platform"/>
            <person name="Cuomo C."/>
            <person name="de Hoog S."/>
            <person name="Gorbushina A."/>
            <person name="Stielow B."/>
            <person name="Teixiera M."/>
            <person name="Abouelleil A."/>
            <person name="Chapman S.B."/>
            <person name="Priest M."/>
            <person name="Young S.K."/>
            <person name="Wortman J."/>
            <person name="Nusbaum C."/>
            <person name="Birren B."/>
        </authorList>
    </citation>
    <scope>NUCLEOTIDE SEQUENCE [LARGE SCALE GENOMIC DNA]</scope>
    <source>
        <strain evidence="1 2">CBS 27337</strain>
    </source>
</reference>
<dbReference type="EMBL" id="KN846961">
    <property type="protein sequence ID" value="KIW63681.1"/>
    <property type="molecule type" value="Genomic_DNA"/>
</dbReference>
<evidence type="ECO:0000313" key="2">
    <source>
        <dbReference type="Proteomes" id="UP000054266"/>
    </source>
</evidence>
<accession>A0A0D2CEZ5</accession>
<dbReference type="AlphaFoldDB" id="A0A0D2CEZ5"/>
<protein>
    <submittedName>
        <fullName evidence="1">Uncharacterized protein</fullName>
    </submittedName>
</protein>
<dbReference type="HOGENOM" id="CLU_055466_0_0_1"/>
<keyword evidence="2" id="KW-1185">Reference proteome</keyword>
<dbReference type="Proteomes" id="UP000054266">
    <property type="component" value="Unassembled WGS sequence"/>
</dbReference>
<gene>
    <name evidence="1" type="ORF">PV04_08664</name>
</gene>